<feature type="region of interest" description="Disordered" evidence="1">
    <location>
        <begin position="27"/>
        <end position="62"/>
    </location>
</feature>
<evidence type="ECO:0000313" key="2">
    <source>
        <dbReference type="EMBL" id="CBY22019.1"/>
    </source>
</evidence>
<evidence type="ECO:0000313" key="3">
    <source>
        <dbReference type="Proteomes" id="UP000001307"/>
    </source>
</evidence>
<feature type="compositionally biased region" description="Basic residues" evidence="1">
    <location>
        <begin position="128"/>
        <end position="153"/>
    </location>
</feature>
<protein>
    <submittedName>
        <fullName evidence="2">Uncharacterized protein</fullName>
    </submittedName>
</protein>
<organism evidence="2">
    <name type="scientific">Oikopleura dioica</name>
    <name type="common">Tunicate</name>
    <dbReference type="NCBI Taxonomy" id="34765"/>
    <lineage>
        <taxon>Eukaryota</taxon>
        <taxon>Metazoa</taxon>
        <taxon>Chordata</taxon>
        <taxon>Tunicata</taxon>
        <taxon>Appendicularia</taxon>
        <taxon>Copelata</taxon>
        <taxon>Oikopleuridae</taxon>
        <taxon>Oikopleura</taxon>
    </lineage>
</organism>
<proteinExistence type="predicted"/>
<keyword evidence="3" id="KW-1185">Reference proteome</keyword>
<feature type="region of interest" description="Disordered" evidence="1">
    <location>
        <begin position="84"/>
        <end position="162"/>
    </location>
</feature>
<evidence type="ECO:0000256" key="1">
    <source>
        <dbReference type="SAM" id="MobiDB-lite"/>
    </source>
</evidence>
<name>E4WXC7_OIKDI</name>
<feature type="compositionally biased region" description="Polar residues" evidence="1">
    <location>
        <begin position="27"/>
        <end position="53"/>
    </location>
</feature>
<dbReference type="OrthoDB" id="10299054at2759"/>
<reference evidence="2" key="1">
    <citation type="journal article" date="2010" name="Science">
        <title>Plasticity of animal genome architecture unmasked by rapid evolution of a pelagic tunicate.</title>
        <authorList>
            <person name="Denoeud F."/>
            <person name="Henriet S."/>
            <person name="Mungpakdee S."/>
            <person name="Aury J.M."/>
            <person name="Da Silva C."/>
            <person name="Brinkmann H."/>
            <person name="Mikhaleva J."/>
            <person name="Olsen L.C."/>
            <person name="Jubin C."/>
            <person name="Canestro C."/>
            <person name="Bouquet J.M."/>
            <person name="Danks G."/>
            <person name="Poulain J."/>
            <person name="Campsteijn C."/>
            <person name="Adamski M."/>
            <person name="Cross I."/>
            <person name="Yadetie F."/>
            <person name="Muffato M."/>
            <person name="Louis A."/>
            <person name="Butcher S."/>
            <person name="Tsagkogeorga G."/>
            <person name="Konrad A."/>
            <person name="Singh S."/>
            <person name="Jensen M.F."/>
            <person name="Cong E.H."/>
            <person name="Eikeseth-Otteraa H."/>
            <person name="Noel B."/>
            <person name="Anthouard V."/>
            <person name="Porcel B.M."/>
            <person name="Kachouri-Lafond R."/>
            <person name="Nishino A."/>
            <person name="Ugolini M."/>
            <person name="Chourrout P."/>
            <person name="Nishida H."/>
            <person name="Aasland R."/>
            <person name="Huzurbazar S."/>
            <person name="Westhof E."/>
            <person name="Delsuc F."/>
            <person name="Lehrach H."/>
            <person name="Reinhardt R."/>
            <person name="Weissenbach J."/>
            <person name="Roy S.W."/>
            <person name="Artiguenave F."/>
            <person name="Postlethwait J.H."/>
            <person name="Manak J.R."/>
            <person name="Thompson E.M."/>
            <person name="Jaillon O."/>
            <person name="Du Pasquier L."/>
            <person name="Boudinot P."/>
            <person name="Liberles D.A."/>
            <person name="Volff J.N."/>
            <person name="Philippe H."/>
            <person name="Lenhard B."/>
            <person name="Roest Crollius H."/>
            <person name="Wincker P."/>
            <person name="Chourrout D."/>
        </authorList>
    </citation>
    <scope>NUCLEOTIDE SEQUENCE [LARGE SCALE GENOMIC DNA]</scope>
</reference>
<feature type="compositionally biased region" description="Polar residues" evidence="1">
    <location>
        <begin position="84"/>
        <end position="111"/>
    </location>
</feature>
<dbReference type="EMBL" id="FN653018">
    <property type="protein sequence ID" value="CBY22019.1"/>
    <property type="molecule type" value="Genomic_DNA"/>
</dbReference>
<accession>E4WXC7</accession>
<gene>
    <name evidence="2" type="ORF">GSOID_T00011559001</name>
</gene>
<dbReference type="AlphaFoldDB" id="E4WXC7"/>
<dbReference type="InParanoid" id="E4WXC7"/>
<sequence>MNFELDDSGLTFLDSLDKYEPDKYNDVFTQASPSTQNSRTASSSGYYSNTPQFNEPRGPISPWAQEANSLHVNFASIRLDIDNQNNRPDFFRNDSTPAHNHYSRPQFQRHSSYPGPADYFSPPPPQRHFNHSVSHHPQHHNHNHNHNHHHNNPQRRFSSNQRGFYGFPNEHYRYSDNQSSYSQSQSKYEWQNGGLMTHSSTHILSESEQILKNAAQFIEKNDDKTKLKIDLCRYLETVPLNAMNLCDGVDLICIIQEAFDRTLNSEICTELCHEKSIITLVGYLHENRGQMFNDQLLKTARALLRLTWSLTYTTISDLLDTLPTNQRFSIEELVLFCQCQHNYHLLKNLNPNTLRCMGETARELLPALPVNDYQDLNDPLYTATVVFKCFGKDFSPFQVNAVANIFKELASYNMICLENLHKDGRSTVIHLLDACFRANVLKDSYSQDQFEEIYDHCCAEISRADDGSVSINMTVQDISAVLRALQDFTSQKQVYFKTLNHVANAMLKRMQLGEANAKDFVKNMRNLTAKCFFKEELLENFCILIERDLDEACHCQRQNCVKSCRSLNFWSIADALDIISTPNYVYKKDMDSHIAFLSKMATRMCSDVVWDSLMKSFYDNKIQKLFFTLVGFQTYGYYPMQLINCEHFYKYIYDLYQSNQLAQIQRFQKWYDIKEKDYNLRSFHPASGDSRATIFDDFFIRTGETLTPPEPIHNLQQMERKVLKALSEIEGIEITQRHGINRKYSHFLVNGDTAVLPISRKRLLRNREGTIEDLARVNGRFGTYKRLLEAQYGSKMVIIPHFEFEPLGSGSDQPSVAQVAYMKNKLSPAIPALQ</sequence>
<dbReference type="Proteomes" id="UP000001307">
    <property type="component" value="Unassembled WGS sequence"/>
</dbReference>